<proteinExistence type="predicted"/>
<reference evidence="2 3" key="1">
    <citation type="journal article" date="2023" name="G3 (Bethesda)">
        <title>A chromosome-length genome assembly and annotation of blackberry (Rubus argutus, cv. 'Hillquist').</title>
        <authorList>
            <person name="Bruna T."/>
            <person name="Aryal R."/>
            <person name="Dudchenko O."/>
            <person name="Sargent D.J."/>
            <person name="Mead D."/>
            <person name="Buti M."/>
            <person name="Cavallini A."/>
            <person name="Hytonen T."/>
            <person name="Andres J."/>
            <person name="Pham M."/>
            <person name="Weisz D."/>
            <person name="Mascagni F."/>
            <person name="Usai G."/>
            <person name="Natali L."/>
            <person name="Bassil N."/>
            <person name="Fernandez G.E."/>
            <person name="Lomsadze A."/>
            <person name="Armour M."/>
            <person name="Olukolu B."/>
            <person name="Poorten T."/>
            <person name="Britton C."/>
            <person name="Davik J."/>
            <person name="Ashrafi H."/>
            <person name="Aiden E.L."/>
            <person name="Borodovsky M."/>
            <person name="Worthington M."/>
        </authorList>
    </citation>
    <scope>NUCLEOTIDE SEQUENCE [LARGE SCALE GENOMIC DNA]</scope>
    <source>
        <strain evidence="2">PI 553951</strain>
    </source>
</reference>
<dbReference type="SUPFAM" id="SSF52058">
    <property type="entry name" value="L domain-like"/>
    <property type="match status" value="1"/>
</dbReference>
<dbReference type="PANTHER" id="PTHR36766:SF61">
    <property type="entry name" value="NB-ARC DOMAIN DISEASE RESISTANCE PROTEIN"/>
    <property type="match status" value="1"/>
</dbReference>
<dbReference type="Proteomes" id="UP001457282">
    <property type="component" value="Unassembled WGS sequence"/>
</dbReference>
<gene>
    <name evidence="2" type="ORF">M0R45_015095</name>
</gene>
<organism evidence="2 3">
    <name type="scientific">Rubus argutus</name>
    <name type="common">Southern blackberry</name>
    <dbReference type="NCBI Taxonomy" id="59490"/>
    <lineage>
        <taxon>Eukaryota</taxon>
        <taxon>Viridiplantae</taxon>
        <taxon>Streptophyta</taxon>
        <taxon>Embryophyta</taxon>
        <taxon>Tracheophyta</taxon>
        <taxon>Spermatophyta</taxon>
        <taxon>Magnoliopsida</taxon>
        <taxon>eudicotyledons</taxon>
        <taxon>Gunneridae</taxon>
        <taxon>Pentapetalae</taxon>
        <taxon>rosids</taxon>
        <taxon>fabids</taxon>
        <taxon>Rosales</taxon>
        <taxon>Rosaceae</taxon>
        <taxon>Rosoideae</taxon>
        <taxon>Rosoideae incertae sedis</taxon>
        <taxon>Rubus</taxon>
    </lineage>
</organism>
<evidence type="ECO:0008006" key="4">
    <source>
        <dbReference type="Google" id="ProtNLM"/>
    </source>
</evidence>
<dbReference type="InterPro" id="IPR032675">
    <property type="entry name" value="LRR_dom_sf"/>
</dbReference>
<dbReference type="PANTHER" id="PTHR36766">
    <property type="entry name" value="PLANT BROAD-SPECTRUM MILDEW RESISTANCE PROTEIN RPW8"/>
    <property type="match status" value="1"/>
</dbReference>
<dbReference type="Gene3D" id="3.80.10.10">
    <property type="entry name" value="Ribonuclease Inhibitor"/>
    <property type="match status" value="1"/>
</dbReference>
<keyword evidence="1" id="KW-0611">Plant defense</keyword>
<evidence type="ECO:0000256" key="1">
    <source>
        <dbReference type="ARBA" id="ARBA00022821"/>
    </source>
</evidence>
<name>A0AAW1XPS8_RUBAR</name>
<accession>A0AAW1XPS8</accession>
<dbReference type="GO" id="GO:0006952">
    <property type="term" value="P:defense response"/>
    <property type="evidence" value="ECO:0007669"/>
    <property type="project" value="UniProtKB-KW"/>
</dbReference>
<dbReference type="AlphaFoldDB" id="A0AAW1XPS8"/>
<comment type="caution">
    <text evidence="2">The sequence shown here is derived from an EMBL/GenBank/DDBJ whole genome shotgun (WGS) entry which is preliminary data.</text>
</comment>
<evidence type="ECO:0000313" key="3">
    <source>
        <dbReference type="Proteomes" id="UP001457282"/>
    </source>
</evidence>
<evidence type="ECO:0000313" key="2">
    <source>
        <dbReference type="EMBL" id="KAK9938351.1"/>
    </source>
</evidence>
<protein>
    <recommendedName>
        <fullName evidence="4">CC-NBS-LRR protein</fullName>
    </recommendedName>
</protein>
<keyword evidence="3" id="KW-1185">Reference proteome</keyword>
<dbReference type="EMBL" id="JBEDUW010000003">
    <property type="protein sequence ID" value="KAK9938351.1"/>
    <property type="molecule type" value="Genomic_DNA"/>
</dbReference>
<sequence>MDAVESVGPEFYGECNLPFQALETLEFEKLKIWKEWSSCQQDEGIGVFSCLKMLSIRDCPKLEGNLPEKLDSLTMLQISGCEELVVSISNYNQLHESDIKIASWLKICKITGCEELTSSFQKEDRLLQHLISLGRLRIEDNCALVEKLGKEAEQLLQLRILDCKLEFLTLSKCAGLLKVPEGLHHLTSLQELHIYECSSLVSFPDVGLPPSLKVITIDEMSISVVLCKMPDSS</sequence>